<keyword evidence="1" id="KW-1133">Transmembrane helix</keyword>
<keyword evidence="4" id="KW-1185">Reference proteome</keyword>
<gene>
    <name evidence="3" type="ORF">F0U47_03930</name>
</gene>
<dbReference type="RefSeq" id="WP_149748967.1">
    <property type="nucleotide sequence ID" value="NZ_VUJW01000001.1"/>
</dbReference>
<name>A0A5B1M7T5_9ACTN</name>
<accession>A0A5B1M7T5</accession>
<protein>
    <submittedName>
        <fullName evidence="3">DUF1206 domain-containing protein</fullName>
    </submittedName>
</protein>
<feature type="transmembrane region" description="Helical" evidence="1">
    <location>
        <begin position="211"/>
        <end position="228"/>
    </location>
</feature>
<dbReference type="InterPro" id="IPR009597">
    <property type="entry name" value="DUF1206"/>
</dbReference>
<feature type="transmembrane region" description="Helical" evidence="1">
    <location>
        <begin position="75"/>
        <end position="93"/>
    </location>
</feature>
<feature type="transmembrane region" description="Helical" evidence="1">
    <location>
        <begin position="114"/>
        <end position="133"/>
    </location>
</feature>
<dbReference type="Proteomes" id="UP000324351">
    <property type="component" value="Unassembled WGS sequence"/>
</dbReference>
<reference evidence="3 4" key="2">
    <citation type="submission" date="2019-09" db="EMBL/GenBank/DDBJ databases">
        <authorList>
            <person name="Jin C."/>
        </authorList>
    </citation>
    <scope>NUCLEOTIDE SEQUENCE [LARGE SCALE GENOMIC DNA]</scope>
    <source>
        <strain evidence="3 4">BN140041</strain>
    </source>
</reference>
<organism evidence="3 4">
    <name type="scientific">Nocardioides antri</name>
    <dbReference type="NCBI Taxonomy" id="2607659"/>
    <lineage>
        <taxon>Bacteria</taxon>
        <taxon>Bacillati</taxon>
        <taxon>Actinomycetota</taxon>
        <taxon>Actinomycetes</taxon>
        <taxon>Propionibacteriales</taxon>
        <taxon>Nocardioidaceae</taxon>
        <taxon>Nocardioides</taxon>
    </lineage>
</organism>
<evidence type="ECO:0000313" key="3">
    <source>
        <dbReference type="EMBL" id="KAA1429345.1"/>
    </source>
</evidence>
<keyword evidence="1" id="KW-0472">Membrane</keyword>
<reference evidence="3 4" key="1">
    <citation type="submission" date="2019-09" db="EMBL/GenBank/DDBJ databases">
        <title>Nocardioides panacisoli sp. nov., isolated from the soil of a ginseng field.</title>
        <authorList>
            <person name="Cho C."/>
        </authorList>
    </citation>
    <scope>NUCLEOTIDE SEQUENCE [LARGE SCALE GENOMIC DNA]</scope>
    <source>
        <strain evidence="3 4">BN140041</strain>
    </source>
</reference>
<evidence type="ECO:0000259" key="2">
    <source>
        <dbReference type="Pfam" id="PF06724"/>
    </source>
</evidence>
<feature type="transmembrane region" description="Helical" evidence="1">
    <location>
        <begin position="153"/>
        <end position="175"/>
    </location>
</feature>
<proteinExistence type="predicted"/>
<feature type="domain" description="DUF1206" evidence="2">
    <location>
        <begin position="205"/>
        <end position="273"/>
    </location>
</feature>
<evidence type="ECO:0000256" key="1">
    <source>
        <dbReference type="SAM" id="Phobius"/>
    </source>
</evidence>
<comment type="caution">
    <text evidence="3">The sequence shown here is derived from an EMBL/GenBank/DDBJ whole genome shotgun (WGS) entry which is preliminary data.</text>
</comment>
<evidence type="ECO:0000313" key="4">
    <source>
        <dbReference type="Proteomes" id="UP000324351"/>
    </source>
</evidence>
<feature type="transmembrane region" description="Helical" evidence="1">
    <location>
        <begin position="248"/>
        <end position="269"/>
    </location>
</feature>
<dbReference type="EMBL" id="VUJW01000001">
    <property type="protein sequence ID" value="KAA1429345.1"/>
    <property type="molecule type" value="Genomic_DNA"/>
</dbReference>
<feature type="domain" description="DUF1206" evidence="2">
    <location>
        <begin position="115"/>
        <end position="179"/>
    </location>
</feature>
<feature type="transmembrane region" description="Helical" evidence="1">
    <location>
        <begin position="26"/>
        <end position="47"/>
    </location>
</feature>
<dbReference type="AlphaFoldDB" id="A0A5B1M7T5"/>
<feature type="domain" description="DUF1206" evidence="2">
    <location>
        <begin position="30"/>
        <end position="97"/>
    </location>
</feature>
<keyword evidence="1" id="KW-0812">Transmembrane</keyword>
<sequence>MTTQDAAGTAAEDKAQQARNNPALEWLAKIGTAIYGVTYVVVGWLALQIAFGEPAGRASGQGALREMSQQPFGETILWIACIGFVALVVWKICEAVAGHDEEDGRKLVAARAMSAGKAVVFALLAVLAFQTVTGSSSGGSSEDGYTATIMKMPLGPVLVVAVGIAIIGYGVYSAYKGLTDKWRKSLESGGRTGDIGTAITVLARVGYSSRGLAFAVIGGLFVWAGFTHDADKSGGLDQALLTLRDAPFGKALLVAVAIGLAAYGVYNVAKAWYLKQR</sequence>
<dbReference type="Pfam" id="PF06724">
    <property type="entry name" value="DUF1206"/>
    <property type="match status" value="3"/>
</dbReference>